<dbReference type="Gene3D" id="3.40.50.2000">
    <property type="entry name" value="Glycogen Phosphorylase B"/>
    <property type="match status" value="2"/>
</dbReference>
<dbReference type="InterPro" id="IPR002213">
    <property type="entry name" value="UDP_glucos_trans"/>
</dbReference>
<dbReference type="PANTHER" id="PTHR11926:SF774">
    <property type="entry name" value="UDP-GLYCOSYLTRANSFERASE 85A1-RELATED"/>
    <property type="match status" value="1"/>
</dbReference>
<dbReference type="PANTHER" id="PTHR11926">
    <property type="entry name" value="GLUCOSYL/GLUCURONOSYL TRANSFERASES"/>
    <property type="match status" value="1"/>
</dbReference>
<dbReference type="SUPFAM" id="SSF53756">
    <property type="entry name" value="UDP-Glycosyltransferase/glycogen phosphorylase"/>
    <property type="match status" value="1"/>
</dbReference>
<proteinExistence type="evidence at transcript level"/>
<organism evidence="3">
    <name type="scientific">Gardenia jasminoides</name>
    <name type="common">Cape jasmine</name>
    <name type="synonym">Gardenia augusta</name>
    <dbReference type="NCBI Taxonomy" id="114476"/>
    <lineage>
        <taxon>Eukaryota</taxon>
        <taxon>Viridiplantae</taxon>
        <taxon>Streptophyta</taxon>
        <taxon>Embryophyta</taxon>
        <taxon>Tracheophyta</taxon>
        <taxon>Spermatophyta</taxon>
        <taxon>Magnoliopsida</taxon>
        <taxon>eudicotyledons</taxon>
        <taxon>Gunneridae</taxon>
        <taxon>Pentapetalae</taxon>
        <taxon>asterids</taxon>
        <taxon>lamiids</taxon>
        <taxon>Gentianales</taxon>
        <taxon>Rubiaceae</taxon>
        <taxon>Ixoroideae</taxon>
        <taxon>Gardenieae complex</taxon>
        <taxon>Gardenieae - Pavetteae clade</taxon>
        <taxon>Gardenieae</taxon>
        <taxon>Gardenia</taxon>
    </lineage>
</organism>
<evidence type="ECO:0000313" key="3">
    <source>
        <dbReference type="EMBL" id="ARU08122.1"/>
    </source>
</evidence>
<evidence type="ECO:0000256" key="2">
    <source>
        <dbReference type="ARBA" id="ARBA00022679"/>
    </source>
</evidence>
<sequence length="472" mass="52952">MDYSSLSGNSNFTFQVVAVPYPGRSHINQMMNLCKIMASRRPSNFLITFIVTEEWHGFLSSEPLPANNIRFATIPNVIPSEIGRAKDFTGFIEAVLTKMEGPVEHLLDQLEQPKPSVIIYDSFLKWVLGVANRRNIPAASFWPMSTTFFSLLHHYESLVENGHLPPNPLEEGDHRVTCIPGVQSIRIADFPKELFLYDASQTVVRATLEVVSLASKAEYLLFSSVYELESPVIDSLKEELPKPIYSIGLAIPSLNVKNGSNDNYFAWLDAQPRASVLYISQGSFLSASSEQLAEIIAGVHDSGIRFFWVAREDISRFQASGGDTGNGVVVPWCDQLKVLCHPSIGGFWSHCGWNSAKEAAFAGLPVLTFPLLWDQYTNSKQIVEDWKIGWRLKRDDGGLVKREEISRSLKRFMDLECDEGKEMRRRAQEIQEICRRATAEGGSSELEIEAFTDNIAKRKSSFLDKVEVIYAG</sequence>
<accession>A0A288W8H1</accession>
<reference evidence="3" key="1">
    <citation type="journal article" date="2017" name="Front. Plant Sci.">
        <title>Transcriptome-Guided Mining of Genes Involved in Crocin Biosynthesis.</title>
        <authorList>
            <person name="Ji A."/>
            <person name="Jia J."/>
            <person name="Xu Z."/>
            <person name="Li Y."/>
            <person name="Bi W."/>
            <person name="Ren F."/>
            <person name="He C."/>
            <person name="Liu J."/>
            <person name="Hu K."/>
            <person name="Song J."/>
        </authorList>
    </citation>
    <scope>NUCLEOTIDE SEQUENCE</scope>
    <source>
        <tissue evidence="3">Fruits</tissue>
    </source>
</reference>
<dbReference type="GO" id="GO:0080043">
    <property type="term" value="F:quercetin 3-O-glucosyltransferase activity"/>
    <property type="evidence" value="ECO:0007669"/>
    <property type="project" value="TreeGrafter"/>
</dbReference>
<dbReference type="FunFam" id="3.40.50.2000:FF:000138">
    <property type="entry name" value="Glycosyltransferase"/>
    <property type="match status" value="1"/>
</dbReference>
<comment type="similarity">
    <text evidence="1">Belongs to the UDP-glycosyltransferase family.</text>
</comment>
<dbReference type="CDD" id="cd03784">
    <property type="entry name" value="GT1_Gtf-like"/>
    <property type="match status" value="1"/>
</dbReference>
<name>A0A288W8H1_GARJA</name>
<evidence type="ECO:0000256" key="1">
    <source>
        <dbReference type="ARBA" id="ARBA00009995"/>
    </source>
</evidence>
<protein>
    <submittedName>
        <fullName evidence="3">UGT75</fullName>
    </submittedName>
</protein>
<dbReference type="GO" id="GO:0080044">
    <property type="term" value="F:quercetin 7-O-glucosyltransferase activity"/>
    <property type="evidence" value="ECO:0007669"/>
    <property type="project" value="TreeGrafter"/>
</dbReference>
<keyword evidence="2" id="KW-0808">Transferase</keyword>
<dbReference type="EMBL" id="KY631938">
    <property type="protein sequence ID" value="ARU08122.1"/>
    <property type="molecule type" value="mRNA"/>
</dbReference>
<dbReference type="AlphaFoldDB" id="A0A288W8H1"/>
<dbReference type="Pfam" id="PF00201">
    <property type="entry name" value="UDPGT"/>
    <property type="match status" value="1"/>
</dbReference>